<dbReference type="Pfam" id="PF01098">
    <property type="entry name" value="FTSW_RODA_SPOVE"/>
    <property type="match status" value="1"/>
</dbReference>
<name>A0A2A2ASJ2_9BURK</name>
<protein>
    <submittedName>
        <fullName evidence="7">Uncharacterized protein</fullName>
    </submittedName>
</protein>
<evidence type="ECO:0000313" key="7">
    <source>
        <dbReference type="EMBL" id="PAT40619.1"/>
    </source>
</evidence>
<feature type="transmembrane region" description="Helical" evidence="6">
    <location>
        <begin position="424"/>
        <end position="447"/>
    </location>
</feature>
<keyword evidence="3" id="KW-0133">Cell shape</keyword>
<gene>
    <name evidence="7" type="ORF">CK623_04380</name>
</gene>
<sequence length="844" mass="90639">MRLLHRATCRLHAIITAAWLPRLLLAACLLPLGQLWLDLRQAPERVSVRSIALHLAPGGQAWLGRQTLASPQAEQAHLRISRTEAGQWQVRNIAQARAVEARHQGRDVRLRSLSLQAGQHLHVAGQDWHVAAVTPRLRLVQPGQSGGWWFDGLRAGRLAEDGQALPSQTSCPEAGIADGLRGLWNRLAPRSAQLPAPLLWGGHAACGTRMPQAPLPPGALQVERGRDGDYVLHANAEASRLICLPAQQTTPCQADDFLSERAWPLQEIERLIVGRTHYGVAIEGDTLRLHTLWRGQWLYLAHAQGQQQAAHAAGLAWHLDTENPWRWPSKAVAPVRLAGIALGLGVLLLAGLAVLRGGATGMRPSLASALPAAGLIWSLAGLLASVAGLWLGGRAVGPAWYLALAAMGFASLSLAPVRQPGACWFLAVTAALMATGITTQFMLGLGAPDTGGWRHFAKFSSACAATLFFWAARAWWLALRTRRRQPLPWMPCRQPGGSTRWQQGVTWAYAVACMGLLCVQLVAGSEEGVLGIQPVEFAKFALLICAAQVLALWLERQQAMQHTAAGKGVCWPLAASVLLTLGLGAMLVLAALPLLALRDFSPLALLAALLWGLLLAMTVGSGRWLGLALACALAGLLAWGLQWAQGDDGLRFLTERGLYAARLMVWLDPLHHPHSGEQLLKASQLIAQGGWTGLPSAQGWGVPAIQSDFTPAFLMARYGMRAALSLLAAQTVWVLLLLLLGWQSLCQSQCVQDYGLAWRKRRRFFMCWGMAALLAAQIAISWSTNLGWLPVMGQPMPLLASGGSLLVGLLAPFGAFLIFTGNKAVARPLPGSSSTQGGHIHAVS</sequence>
<dbReference type="Proteomes" id="UP000218644">
    <property type="component" value="Unassembled WGS sequence"/>
</dbReference>
<feature type="transmembrane region" description="Helical" evidence="6">
    <location>
        <begin position="600"/>
        <end position="617"/>
    </location>
</feature>
<comment type="caution">
    <text evidence="7">The sequence shown here is derived from an EMBL/GenBank/DDBJ whole genome shotgun (WGS) entry which is preliminary data.</text>
</comment>
<evidence type="ECO:0000256" key="5">
    <source>
        <dbReference type="ARBA" id="ARBA00023136"/>
    </source>
</evidence>
<feature type="transmembrane region" description="Helical" evidence="6">
    <location>
        <begin position="722"/>
        <end position="742"/>
    </location>
</feature>
<keyword evidence="5 6" id="KW-0472">Membrane</keyword>
<accession>A0A2A2ASJ2</accession>
<keyword evidence="4 6" id="KW-1133">Transmembrane helix</keyword>
<feature type="transmembrane region" description="Helical" evidence="6">
    <location>
        <begin position="398"/>
        <end position="417"/>
    </location>
</feature>
<evidence type="ECO:0000256" key="3">
    <source>
        <dbReference type="ARBA" id="ARBA00022960"/>
    </source>
</evidence>
<dbReference type="GO" id="GO:0015648">
    <property type="term" value="F:lipid-linked peptidoglycan transporter activity"/>
    <property type="evidence" value="ECO:0007669"/>
    <property type="project" value="TreeGrafter"/>
</dbReference>
<dbReference type="GO" id="GO:0032153">
    <property type="term" value="C:cell division site"/>
    <property type="evidence" value="ECO:0007669"/>
    <property type="project" value="TreeGrafter"/>
</dbReference>
<dbReference type="RefSeq" id="WP_095556525.1">
    <property type="nucleotide sequence ID" value="NZ_NSJD01000004.1"/>
</dbReference>
<evidence type="ECO:0000313" key="8">
    <source>
        <dbReference type="Proteomes" id="UP000218644"/>
    </source>
</evidence>
<dbReference type="EMBL" id="NSJD01000004">
    <property type="protein sequence ID" value="PAT40619.1"/>
    <property type="molecule type" value="Genomic_DNA"/>
</dbReference>
<evidence type="ECO:0000256" key="6">
    <source>
        <dbReference type="SAM" id="Phobius"/>
    </source>
</evidence>
<dbReference type="AlphaFoldDB" id="A0A2A2ASJ2"/>
<feature type="transmembrane region" description="Helical" evidence="6">
    <location>
        <begin position="507"/>
        <end position="525"/>
    </location>
</feature>
<dbReference type="GO" id="GO:0008360">
    <property type="term" value="P:regulation of cell shape"/>
    <property type="evidence" value="ECO:0007669"/>
    <property type="project" value="UniProtKB-KW"/>
</dbReference>
<dbReference type="PANTHER" id="PTHR30474">
    <property type="entry name" value="CELL CYCLE PROTEIN"/>
    <property type="match status" value="1"/>
</dbReference>
<feature type="transmembrane region" description="Helical" evidence="6">
    <location>
        <begin position="459"/>
        <end position="479"/>
    </location>
</feature>
<feature type="transmembrane region" description="Helical" evidence="6">
    <location>
        <begin position="575"/>
        <end position="594"/>
    </location>
</feature>
<comment type="subcellular location">
    <subcellularLocation>
        <location evidence="1">Membrane</location>
        <topology evidence="1">Multi-pass membrane protein</topology>
    </subcellularLocation>
</comment>
<evidence type="ECO:0000256" key="1">
    <source>
        <dbReference type="ARBA" id="ARBA00004141"/>
    </source>
</evidence>
<feature type="transmembrane region" description="Helical" evidence="6">
    <location>
        <begin position="367"/>
        <end position="392"/>
    </location>
</feature>
<feature type="transmembrane region" description="Helical" evidence="6">
    <location>
        <begin position="624"/>
        <end position="644"/>
    </location>
</feature>
<dbReference type="GO" id="GO:0005886">
    <property type="term" value="C:plasma membrane"/>
    <property type="evidence" value="ECO:0007669"/>
    <property type="project" value="TreeGrafter"/>
</dbReference>
<feature type="transmembrane region" description="Helical" evidence="6">
    <location>
        <begin position="537"/>
        <end position="554"/>
    </location>
</feature>
<evidence type="ECO:0000256" key="2">
    <source>
        <dbReference type="ARBA" id="ARBA00022692"/>
    </source>
</evidence>
<proteinExistence type="predicted"/>
<dbReference type="InterPro" id="IPR001182">
    <property type="entry name" value="FtsW/RodA"/>
</dbReference>
<reference evidence="7 8" key="1">
    <citation type="submission" date="2017-08" db="EMBL/GenBank/DDBJ databases">
        <title>WGS of Clinical strains of the CDC Group NO-1 linked to zoonotic infections in humans.</title>
        <authorList>
            <person name="Bernier A.-M."/>
            <person name="Bernard K."/>
        </authorList>
    </citation>
    <scope>NUCLEOTIDE SEQUENCE [LARGE SCALE GENOMIC DNA]</scope>
    <source>
        <strain evidence="7 8">NML79-0751</strain>
    </source>
</reference>
<feature type="transmembrane region" description="Helical" evidence="6">
    <location>
        <begin position="337"/>
        <end position="355"/>
    </location>
</feature>
<feature type="transmembrane region" description="Helical" evidence="6">
    <location>
        <begin position="796"/>
        <end position="819"/>
    </location>
</feature>
<feature type="transmembrane region" description="Helical" evidence="6">
    <location>
        <begin position="763"/>
        <end position="784"/>
    </location>
</feature>
<keyword evidence="2 6" id="KW-0812">Transmembrane</keyword>
<dbReference type="GO" id="GO:0051301">
    <property type="term" value="P:cell division"/>
    <property type="evidence" value="ECO:0007669"/>
    <property type="project" value="InterPro"/>
</dbReference>
<organism evidence="7 8">
    <name type="scientific">Vandammella animalimorsus</name>
    <dbReference type="NCBI Taxonomy" id="2029117"/>
    <lineage>
        <taxon>Bacteria</taxon>
        <taxon>Pseudomonadati</taxon>
        <taxon>Pseudomonadota</taxon>
        <taxon>Betaproteobacteria</taxon>
        <taxon>Burkholderiales</taxon>
        <taxon>Comamonadaceae</taxon>
        <taxon>Vandammella</taxon>
    </lineage>
</organism>
<evidence type="ECO:0000256" key="4">
    <source>
        <dbReference type="ARBA" id="ARBA00022989"/>
    </source>
</evidence>